<accession>A0A3M6TXY0</accession>
<reference evidence="1 2" key="1">
    <citation type="journal article" date="2018" name="Sci. Rep.">
        <title>Comparative analysis of the Pocillopora damicornis genome highlights role of immune system in coral evolution.</title>
        <authorList>
            <person name="Cunning R."/>
            <person name="Bay R.A."/>
            <person name="Gillette P."/>
            <person name="Baker A.C."/>
            <person name="Traylor-Knowles N."/>
        </authorList>
    </citation>
    <scope>NUCLEOTIDE SEQUENCE [LARGE SCALE GENOMIC DNA]</scope>
    <source>
        <strain evidence="1">RSMAS</strain>
        <tissue evidence="1">Whole animal</tissue>
    </source>
</reference>
<comment type="caution">
    <text evidence="1">The sequence shown here is derived from an EMBL/GenBank/DDBJ whole genome shotgun (WGS) entry which is preliminary data.</text>
</comment>
<evidence type="ECO:0000313" key="2">
    <source>
        <dbReference type="Proteomes" id="UP000275408"/>
    </source>
</evidence>
<dbReference type="AlphaFoldDB" id="A0A3M6TXY0"/>
<keyword evidence="2" id="KW-1185">Reference proteome</keyword>
<organism evidence="1 2">
    <name type="scientific">Pocillopora damicornis</name>
    <name type="common">Cauliflower coral</name>
    <name type="synonym">Millepora damicornis</name>
    <dbReference type="NCBI Taxonomy" id="46731"/>
    <lineage>
        <taxon>Eukaryota</taxon>
        <taxon>Metazoa</taxon>
        <taxon>Cnidaria</taxon>
        <taxon>Anthozoa</taxon>
        <taxon>Hexacorallia</taxon>
        <taxon>Scleractinia</taxon>
        <taxon>Astrocoeniina</taxon>
        <taxon>Pocilloporidae</taxon>
        <taxon>Pocillopora</taxon>
    </lineage>
</organism>
<name>A0A3M6TXY0_POCDA</name>
<gene>
    <name evidence="1" type="ORF">pdam_00018143</name>
</gene>
<evidence type="ECO:0000313" key="1">
    <source>
        <dbReference type="EMBL" id="RMX46232.1"/>
    </source>
</evidence>
<dbReference type="EMBL" id="RCHS01002706">
    <property type="protein sequence ID" value="RMX46232.1"/>
    <property type="molecule type" value="Genomic_DNA"/>
</dbReference>
<dbReference type="OrthoDB" id="5985796at2759"/>
<proteinExistence type="predicted"/>
<dbReference type="Proteomes" id="UP000275408">
    <property type="component" value="Unassembled WGS sequence"/>
</dbReference>
<sequence>MPVDRPTEVKVAVIVNDVLHPKLVIASTTANKVFGYTILLKSSGSDESMRFAVFTKLKLRTDFDRNNTLTITKTSRVWRSADNAELLAPSGAVLNPSQLM</sequence>
<protein>
    <submittedName>
        <fullName evidence="1">Uncharacterized protein</fullName>
    </submittedName>
</protein>